<keyword evidence="2" id="KW-1133">Transmembrane helix</keyword>
<evidence type="ECO:0000313" key="4">
    <source>
        <dbReference type="Proteomes" id="UP000652013"/>
    </source>
</evidence>
<evidence type="ECO:0008006" key="5">
    <source>
        <dbReference type="Google" id="ProtNLM"/>
    </source>
</evidence>
<name>A0A8J3YEK0_9ACTN</name>
<feature type="region of interest" description="Disordered" evidence="1">
    <location>
        <begin position="205"/>
        <end position="250"/>
    </location>
</feature>
<gene>
    <name evidence="3" type="ORF">Sya03_58520</name>
</gene>
<dbReference type="EMBL" id="BOOY01000042">
    <property type="protein sequence ID" value="GIJ06500.1"/>
    <property type="molecule type" value="Genomic_DNA"/>
</dbReference>
<comment type="caution">
    <text evidence="3">The sequence shown here is derived from an EMBL/GenBank/DDBJ whole genome shotgun (WGS) entry which is preliminary data.</text>
</comment>
<dbReference type="AlphaFoldDB" id="A0A8J3YEK0"/>
<feature type="compositionally biased region" description="Low complexity" evidence="1">
    <location>
        <begin position="211"/>
        <end position="233"/>
    </location>
</feature>
<reference evidence="3" key="1">
    <citation type="submission" date="2021-01" db="EMBL/GenBank/DDBJ databases">
        <title>Whole genome shotgun sequence of Spirilliplanes yamanashiensis NBRC 15828.</title>
        <authorList>
            <person name="Komaki H."/>
            <person name="Tamura T."/>
        </authorList>
    </citation>
    <scope>NUCLEOTIDE SEQUENCE</scope>
    <source>
        <strain evidence="3">NBRC 15828</strain>
    </source>
</reference>
<feature type="region of interest" description="Disordered" evidence="1">
    <location>
        <begin position="1"/>
        <end position="23"/>
    </location>
</feature>
<sequence length="282" mass="29516">MGHGGITLRRRDSHPAPDRRDGSCRSSIDASIYRLLGPTGRKIYMYRKVSAGVLLAMALLVPAAPAAAQAGTPGLDASCQTVERKLFTDIRKLVTVDLDTATDDELLDVANRVLDAAKADKLPVLPRAMEQQLEDPAEELRAFLKQGMLNAWTADLRISIGRTMGGAGTNVRKASQEALDNATFDAYLAYLNEGLYAARALDCASQPSPTPTATPTATPSTTPTVAPVPTPSAGTDTPDGEGGGLPVTGSDTGMVAGVGGVLLLLGGAGYLIGRRRRSRFVA</sequence>
<keyword evidence="4" id="KW-1185">Reference proteome</keyword>
<feature type="transmembrane region" description="Helical" evidence="2">
    <location>
        <begin position="254"/>
        <end position="273"/>
    </location>
</feature>
<accession>A0A8J3YEK0</accession>
<protein>
    <recommendedName>
        <fullName evidence="5">LPXTG cell wall anchor domain-containing protein</fullName>
    </recommendedName>
</protein>
<keyword evidence="2" id="KW-0472">Membrane</keyword>
<organism evidence="3 4">
    <name type="scientific">Spirilliplanes yamanashiensis</name>
    <dbReference type="NCBI Taxonomy" id="42233"/>
    <lineage>
        <taxon>Bacteria</taxon>
        <taxon>Bacillati</taxon>
        <taxon>Actinomycetota</taxon>
        <taxon>Actinomycetes</taxon>
        <taxon>Micromonosporales</taxon>
        <taxon>Micromonosporaceae</taxon>
        <taxon>Spirilliplanes</taxon>
    </lineage>
</organism>
<evidence type="ECO:0000313" key="3">
    <source>
        <dbReference type="EMBL" id="GIJ06500.1"/>
    </source>
</evidence>
<feature type="compositionally biased region" description="Basic and acidic residues" evidence="1">
    <location>
        <begin position="9"/>
        <end position="23"/>
    </location>
</feature>
<dbReference type="Proteomes" id="UP000652013">
    <property type="component" value="Unassembled WGS sequence"/>
</dbReference>
<proteinExistence type="predicted"/>
<evidence type="ECO:0000256" key="1">
    <source>
        <dbReference type="SAM" id="MobiDB-lite"/>
    </source>
</evidence>
<evidence type="ECO:0000256" key="2">
    <source>
        <dbReference type="SAM" id="Phobius"/>
    </source>
</evidence>
<feature type="transmembrane region" description="Helical" evidence="2">
    <location>
        <begin position="49"/>
        <end position="68"/>
    </location>
</feature>
<dbReference type="NCBIfam" id="TIGR01167">
    <property type="entry name" value="LPXTG_anchor"/>
    <property type="match status" value="1"/>
</dbReference>
<keyword evidence="2" id="KW-0812">Transmembrane</keyword>